<sequence>MTVTTTLILEVYRVLMGAMLILFVPQNCDGEICSLSGNFYRADNGLTKSAFALNLFTVASFLVLYKIEVTRENKMINYLNVNPELPRDDDAVKDALEHLEISKKEEIWTLDKHYQQAGYFSMGAFSINSALSSYVILTNFLNDKTLTVLLTNLLFMGLKINDVFTVVKTDKNIFLSAYLTRKIQYNDIDPDHCPKEEKDIESATSIENEVSDQTIVEA</sequence>
<feature type="transmembrane region" description="Helical" evidence="1">
    <location>
        <begin position="7"/>
        <end position="25"/>
    </location>
</feature>
<keyword evidence="1" id="KW-0472">Membrane</keyword>
<feature type="transmembrane region" description="Helical" evidence="1">
    <location>
        <begin position="45"/>
        <end position="65"/>
    </location>
</feature>
<dbReference type="EMBL" id="MN739312">
    <property type="protein sequence ID" value="QHS98138.1"/>
    <property type="molecule type" value="Genomic_DNA"/>
</dbReference>
<organism evidence="2">
    <name type="scientific">viral metagenome</name>
    <dbReference type="NCBI Taxonomy" id="1070528"/>
    <lineage>
        <taxon>unclassified sequences</taxon>
        <taxon>metagenomes</taxon>
        <taxon>organismal metagenomes</taxon>
    </lineage>
</organism>
<proteinExistence type="predicted"/>
<evidence type="ECO:0000256" key="1">
    <source>
        <dbReference type="SAM" id="Phobius"/>
    </source>
</evidence>
<keyword evidence="1" id="KW-0812">Transmembrane</keyword>
<dbReference type="AlphaFoldDB" id="A0A6C0C3B2"/>
<reference evidence="2" key="1">
    <citation type="journal article" date="2020" name="Nature">
        <title>Giant virus diversity and host interactions through global metagenomics.</title>
        <authorList>
            <person name="Schulz F."/>
            <person name="Roux S."/>
            <person name="Paez-Espino D."/>
            <person name="Jungbluth S."/>
            <person name="Walsh D.A."/>
            <person name="Denef V.J."/>
            <person name="McMahon K.D."/>
            <person name="Konstantinidis K.T."/>
            <person name="Eloe-Fadrosh E.A."/>
            <person name="Kyrpides N.C."/>
            <person name="Woyke T."/>
        </authorList>
    </citation>
    <scope>NUCLEOTIDE SEQUENCE</scope>
    <source>
        <strain evidence="2">GVMAG-M-3300020182-84</strain>
    </source>
</reference>
<keyword evidence="1" id="KW-1133">Transmembrane helix</keyword>
<accession>A0A6C0C3B2</accession>
<name>A0A6C0C3B2_9ZZZZ</name>
<evidence type="ECO:0000313" key="2">
    <source>
        <dbReference type="EMBL" id="QHS98138.1"/>
    </source>
</evidence>
<protein>
    <submittedName>
        <fullName evidence="2">Uncharacterized protein</fullName>
    </submittedName>
</protein>